<dbReference type="AlphaFoldDB" id="A0A3S0AE25"/>
<proteinExistence type="predicted"/>
<reference evidence="5 6" key="1">
    <citation type="submission" date="2018-12" db="EMBL/GenBank/DDBJ databases">
        <title>Bacillus ochoae sp. nov., Paenibacillus whitsoniae sp. nov., Paenibacillus spiritus sp. nov. Isolated from the Mars Exploration Rover during spacecraft assembly.</title>
        <authorList>
            <person name="Seuylemezian A."/>
            <person name="Vaishampayan P."/>
        </authorList>
    </citation>
    <scope>NUCLEOTIDE SEQUENCE [LARGE SCALE GENOMIC DNA]</scope>
    <source>
        <strain evidence="5 6">MER 54</strain>
    </source>
</reference>
<dbReference type="EMBL" id="RXHU01000015">
    <property type="protein sequence ID" value="RTE10792.1"/>
    <property type="molecule type" value="Genomic_DNA"/>
</dbReference>
<dbReference type="CDD" id="cd00063">
    <property type="entry name" value="FN3"/>
    <property type="match status" value="2"/>
</dbReference>
<dbReference type="GO" id="GO:0046872">
    <property type="term" value="F:metal ion binding"/>
    <property type="evidence" value="ECO:0007669"/>
    <property type="project" value="UniProtKB-KW"/>
</dbReference>
<feature type="signal peptide" evidence="3">
    <location>
        <begin position="1"/>
        <end position="26"/>
    </location>
</feature>
<dbReference type="Gene3D" id="2.60.40.10">
    <property type="entry name" value="Immunoglobulins"/>
    <property type="match status" value="2"/>
</dbReference>
<dbReference type="RefSeq" id="WP_126140255.1">
    <property type="nucleotide sequence ID" value="NZ_RXHU01000015.1"/>
</dbReference>
<feature type="domain" description="Fibronectin type-III" evidence="4">
    <location>
        <begin position="925"/>
        <end position="1016"/>
    </location>
</feature>
<dbReference type="InterPro" id="IPR036116">
    <property type="entry name" value="FN3_sf"/>
</dbReference>
<keyword evidence="3" id="KW-0732">Signal</keyword>
<dbReference type="Gene3D" id="2.160.20.10">
    <property type="entry name" value="Single-stranded right-handed beta-helix, Pectin lyase-like"/>
    <property type="match status" value="1"/>
</dbReference>
<keyword evidence="6" id="KW-1185">Reference proteome</keyword>
<keyword evidence="1" id="KW-0479">Metal-binding</keyword>
<dbReference type="SUPFAM" id="SSF49265">
    <property type="entry name" value="Fibronectin type III"/>
    <property type="match status" value="1"/>
</dbReference>
<dbReference type="SMART" id="SM00060">
    <property type="entry name" value="FN3"/>
    <property type="match status" value="2"/>
</dbReference>
<dbReference type="PANTHER" id="PTHR42970">
    <property type="entry name" value="PECTATE LYASE C-RELATED"/>
    <property type="match status" value="1"/>
</dbReference>
<protein>
    <recommendedName>
        <fullName evidence="4">Fibronectin type-III domain-containing protein</fullName>
    </recommendedName>
</protein>
<name>A0A3S0AE25_9BACL</name>
<dbReference type="InterPro" id="IPR003961">
    <property type="entry name" value="FN3_dom"/>
</dbReference>
<dbReference type="InterPro" id="IPR013783">
    <property type="entry name" value="Ig-like_fold"/>
</dbReference>
<comment type="caution">
    <text evidence="5">The sequence shown here is derived from an EMBL/GenBank/DDBJ whole genome shotgun (WGS) entry which is preliminary data.</text>
</comment>
<dbReference type="InterPro" id="IPR012334">
    <property type="entry name" value="Pectin_lyas_fold"/>
</dbReference>
<dbReference type="PANTHER" id="PTHR42970:SF1">
    <property type="entry name" value="PECTATE LYASE C-RELATED"/>
    <property type="match status" value="1"/>
</dbReference>
<dbReference type="InterPro" id="IPR011050">
    <property type="entry name" value="Pectin_lyase_fold/virulence"/>
</dbReference>
<dbReference type="InterPro" id="IPR052063">
    <property type="entry name" value="Polysaccharide_Lyase_1"/>
</dbReference>
<accession>A0A3S0AE25</accession>
<dbReference type="SUPFAM" id="SSF51126">
    <property type="entry name" value="Pectin lyase-like"/>
    <property type="match status" value="1"/>
</dbReference>
<organism evidence="5 6">
    <name type="scientific">Paenibacillus whitsoniae</name>
    <dbReference type="NCBI Taxonomy" id="2496558"/>
    <lineage>
        <taxon>Bacteria</taxon>
        <taxon>Bacillati</taxon>
        <taxon>Bacillota</taxon>
        <taxon>Bacilli</taxon>
        <taxon>Bacillales</taxon>
        <taxon>Paenibacillaceae</taxon>
        <taxon>Paenibacillus</taxon>
    </lineage>
</organism>
<evidence type="ECO:0000313" key="5">
    <source>
        <dbReference type="EMBL" id="RTE10792.1"/>
    </source>
</evidence>
<dbReference type="OrthoDB" id="9804686at2"/>
<evidence type="ECO:0000256" key="2">
    <source>
        <dbReference type="ARBA" id="ARBA00023180"/>
    </source>
</evidence>
<dbReference type="Pfam" id="PF00041">
    <property type="entry name" value="fn3"/>
    <property type="match status" value="2"/>
</dbReference>
<gene>
    <name evidence="5" type="ORF">EJQ19_05850</name>
</gene>
<evidence type="ECO:0000256" key="1">
    <source>
        <dbReference type="ARBA" id="ARBA00022723"/>
    </source>
</evidence>
<evidence type="ECO:0000313" key="6">
    <source>
        <dbReference type="Proteomes" id="UP000276128"/>
    </source>
</evidence>
<dbReference type="PROSITE" id="PS50853">
    <property type="entry name" value="FN3"/>
    <property type="match status" value="2"/>
</dbReference>
<keyword evidence="2" id="KW-0325">Glycoprotein</keyword>
<evidence type="ECO:0000259" key="4">
    <source>
        <dbReference type="PROSITE" id="PS50853"/>
    </source>
</evidence>
<feature type="domain" description="Fibronectin type-III" evidence="4">
    <location>
        <begin position="653"/>
        <end position="742"/>
    </location>
</feature>
<feature type="chain" id="PRO_5018621647" description="Fibronectin type-III domain-containing protein" evidence="3">
    <location>
        <begin position="27"/>
        <end position="1200"/>
    </location>
</feature>
<dbReference type="Proteomes" id="UP000276128">
    <property type="component" value="Unassembled WGS sequence"/>
</dbReference>
<evidence type="ECO:0000256" key="3">
    <source>
        <dbReference type="SAM" id="SignalP"/>
    </source>
</evidence>
<sequence>MKKKTISLLLTLLFAMQLLPALPAQASSIGISDLTLNNLWYDSVTYAVYDDLQTGKPMYVNDPSTTFSNIGPYAGMSFIQTSGGTDHKNEPTNPFLTFEIDQDATIYVAMHADNASTDPFNADYWLTPQYGWTYTGNTIETQIKDADGNVTGTNVYRVYSRTYKAGTVALGGNQATGHIGFGRMYSVLVGPAVGTPLDPPPLPPSVVPGTIPAFPGAEGGGKFATGGRGTDVYYVTNLNDSGPGSFRDAVSESNRTILFKVSGTIELESMLYVTASNLTIAGQSAPGDGIAFKKHTVVFQGDNLIVRYLRFRTGDEAGVDMDGVTGRHRSQLIFDHISASWGSDESFSFYQNVDFTLQYSTIGPTIVKSNVEGKGFHGYGGIWGGENATFYYNLLAHNDSRNPRFSGKSMDVRNNVIYDWGYKSMYGQNDRGNMINNYYKAGISTQVEDRMAETDVVDANPPYSSHIALTGNKSVRRDGSLSASSHPNNFSGIYKNPQLFVSTPFTMPNPSPQDSPDVAYEKVLNYAGASLKRDEVDSTLVNDVINGTGSVIYTANNVSAEDQATLDGKHATKVTLQWPVLQTTEVPADTDGDGMPDVWEQEHGLNPNSAFDGKTDFTGDGYTNLEKYLNELTIGTFPEGVVPAVPKAVVSGAPSELQAKALDRDSIRLAWTPVAGAAGYHVYRAASVNGAYTKLTTTALTAPAFINNGLAAGTEYAYKVTAITSSGESALSLHAAATTKAPLQPIAVDFNDGTNGAPYFAPAEWPTAWTVSPMPSSADKSLRVAPNAIGTFTYDFTSTGMTSHLKFDYMREANSDLDKLLFYTGTNFLETVSDSVYGLRYRLGTTTEYRNLIPGFQLNTWYTVAIDLDFVANTVTFRTGPKDEPLTLRAQESYTGASSKISAIRVYNQRSSGNVYFDNVTSWNGPTEPSGVIATARRNEVALSWNAVSGADAYAIYRAESLDGPYRKLEVGAITDTSYRNKGLLSDTTYYYKISAINAEGESPASTPVQVTVGGQSSDLIVDFNDGIVGQPYSAYPTAWPAPWLVAAVPSSANRSLSVPNGAASNFVYDFMAEGPTAHFSFDYMREANFNGDKILLYTGSNFLEIQTDTANGLKYRLGTSSTYRNLIPGFQLNTWYTVTIDLDFTTNTVTFRTGAQNGTLTQQAQESYTAASPKISAFRVYNQRSAGNVYFDNFNVTRN</sequence>